<dbReference type="SMART" id="SM00062">
    <property type="entry name" value="PBPb"/>
    <property type="match status" value="1"/>
</dbReference>
<protein>
    <submittedName>
        <fullName evidence="4">Bacterial extracellular solute-binding s, 3 family protein</fullName>
    </submittedName>
</protein>
<dbReference type="PANTHER" id="PTHR35936">
    <property type="entry name" value="MEMBRANE-BOUND LYTIC MUREIN TRANSGLYCOSYLASE F"/>
    <property type="match status" value="1"/>
</dbReference>
<sequence>MKPLSRFLPLAATFLLLAYALQASAGAASLQQIRQRGTLLVGVNHVAPPYVAGAKYRTQEGFDQTVAADLAQRLGVRLKMVALTAQNRGQALAQGQVDLLLLNLPDAEAAALRASASLLPTAYQAGPKLIMRNDTDIKRLAQLKGRSVCLAQGSAYVGTMAANYAAREKVYPAPADALLALRTGVCDAAVHDDAVLNGMLALPEWKKFSASLPLKAMPVRLTFALRPQDDVLRAYLQRLNREWGSSYWPAQQKKWINDVAFEVYLDQNVPDCH</sequence>
<dbReference type="EMBL" id="CP013234">
    <property type="protein sequence ID" value="AMP06681.1"/>
    <property type="molecule type" value="Genomic_DNA"/>
</dbReference>
<dbReference type="Gene3D" id="3.40.190.10">
    <property type="entry name" value="Periplasmic binding protein-like II"/>
    <property type="match status" value="2"/>
</dbReference>
<feature type="signal peptide" evidence="2">
    <location>
        <begin position="1"/>
        <end position="25"/>
    </location>
</feature>
<gene>
    <name evidence="4" type="ORF">CPter91_4371</name>
</gene>
<dbReference type="SUPFAM" id="SSF53850">
    <property type="entry name" value="Periplasmic binding protein-like II"/>
    <property type="match status" value="1"/>
</dbReference>
<evidence type="ECO:0000313" key="5">
    <source>
        <dbReference type="Proteomes" id="UP000074561"/>
    </source>
</evidence>
<dbReference type="InterPro" id="IPR001638">
    <property type="entry name" value="Solute-binding_3/MltF_N"/>
</dbReference>
<evidence type="ECO:0000256" key="2">
    <source>
        <dbReference type="SAM" id="SignalP"/>
    </source>
</evidence>
<feature type="domain" description="Solute-binding protein family 3/N-terminal" evidence="3">
    <location>
        <begin position="38"/>
        <end position="259"/>
    </location>
</feature>
<name>A0A127Q9L0_9BURK</name>
<dbReference type="Proteomes" id="UP000074561">
    <property type="component" value="Chromosome"/>
</dbReference>
<dbReference type="Pfam" id="PF00497">
    <property type="entry name" value="SBP_bac_3"/>
    <property type="match status" value="1"/>
</dbReference>
<dbReference type="RefSeq" id="WP_061943285.1">
    <property type="nucleotide sequence ID" value="NZ_CP013234.1"/>
</dbReference>
<dbReference type="OrthoDB" id="7241844at2"/>
<dbReference type="PATRIC" id="fig|279113.9.peg.4336"/>
<evidence type="ECO:0000259" key="3">
    <source>
        <dbReference type="SMART" id="SM00062"/>
    </source>
</evidence>
<dbReference type="KEGG" id="cpra:CPter91_4371"/>
<evidence type="ECO:0000256" key="1">
    <source>
        <dbReference type="ARBA" id="ARBA00022729"/>
    </source>
</evidence>
<feature type="chain" id="PRO_5007277716" evidence="2">
    <location>
        <begin position="26"/>
        <end position="273"/>
    </location>
</feature>
<organism evidence="4 5">
    <name type="scientific">Collimonas pratensis</name>
    <dbReference type="NCBI Taxonomy" id="279113"/>
    <lineage>
        <taxon>Bacteria</taxon>
        <taxon>Pseudomonadati</taxon>
        <taxon>Pseudomonadota</taxon>
        <taxon>Betaproteobacteria</taxon>
        <taxon>Burkholderiales</taxon>
        <taxon>Oxalobacteraceae</taxon>
        <taxon>Collimonas</taxon>
    </lineage>
</organism>
<reference evidence="4 5" key="1">
    <citation type="submission" date="2015-11" db="EMBL/GenBank/DDBJ databases">
        <title>Exploring the genomic traits of fungus-feeding bacterial genus Collimonas.</title>
        <authorList>
            <person name="Song C."/>
            <person name="Schmidt R."/>
            <person name="de Jager V."/>
            <person name="Krzyzanowska D."/>
            <person name="Jongedijk E."/>
            <person name="Cankar K."/>
            <person name="Beekwilder J."/>
            <person name="van Veen A."/>
            <person name="de Boer W."/>
            <person name="van Veen J.A."/>
            <person name="Garbeva P."/>
        </authorList>
    </citation>
    <scope>NUCLEOTIDE SEQUENCE [LARGE SCALE GENOMIC DNA]</scope>
    <source>
        <strain evidence="4 5">Ter91</strain>
    </source>
</reference>
<keyword evidence="1 2" id="KW-0732">Signal</keyword>
<dbReference type="STRING" id="279113.CPter91_4371"/>
<proteinExistence type="predicted"/>
<accession>A0A127Q9L0</accession>
<dbReference type="PANTHER" id="PTHR35936:SF17">
    <property type="entry name" value="ARGININE-BINDING EXTRACELLULAR PROTEIN ARTP"/>
    <property type="match status" value="1"/>
</dbReference>
<evidence type="ECO:0000313" key="4">
    <source>
        <dbReference type="EMBL" id="AMP06681.1"/>
    </source>
</evidence>
<dbReference type="AlphaFoldDB" id="A0A127Q9L0"/>